<feature type="region of interest" description="Disordered" evidence="1">
    <location>
        <begin position="1"/>
        <end position="44"/>
    </location>
</feature>
<protein>
    <submittedName>
        <fullName evidence="2">Uncharacterized protein</fullName>
    </submittedName>
</protein>
<dbReference type="STRING" id="1255658.FM114_12500"/>
<evidence type="ECO:0000313" key="3">
    <source>
        <dbReference type="Proteomes" id="UP000188342"/>
    </source>
</evidence>
<evidence type="ECO:0000313" key="2">
    <source>
        <dbReference type="EMBL" id="SJN41109.1"/>
    </source>
</evidence>
<dbReference type="AlphaFoldDB" id="A0A1R4K9Y3"/>
<proteinExistence type="predicted"/>
<name>A0A1R4K9Y3_9ACTN</name>
<evidence type="ECO:0000256" key="1">
    <source>
        <dbReference type="SAM" id="MobiDB-lite"/>
    </source>
</evidence>
<reference evidence="2 3" key="1">
    <citation type="submission" date="2017-02" db="EMBL/GenBank/DDBJ databases">
        <authorList>
            <person name="Peterson S.W."/>
        </authorList>
    </citation>
    <scope>NUCLEOTIDE SEQUENCE [LARGE SCALE GENOMIC DNA]</scope>
    <source>
        <strain evidence="2 3">LSP_Lj1</strain>
    </source>
</reference>
<keyword evidence="3" id="KW-1185">Reference proteome</keyword>
<gene>
    <name evidence="2" type="ORF">FM114_12500</name>
</gene>
<organism evidence="2 3">
    <name type="scientific">Luteococcus japonicus LSP_Lj1</name>
    <dbReference type="NCBI Taxonomy" id="1255658"/>
    <lineage>
        <taxon>Bacteria</taxon>
        <taxon>Bacillati</taxon>
        <taxon>Actinomycetota</taxon>
        <taxon>Actinomycetes</taxon>
        <taxon>Propionibacteriales</taxon>
        <taxon>Propionibacteriaceae</taxon>
        <taxon>Luteococcus</taxon>
    </lineage>
</organism>
<sequence>MRHARPPEKGGCTGNLGVHAPVESPSSMTALTPPDEAHSNLQYA</sequence>
<accession>A0A1R4K9Y3</accession>
<dbReference type="Proteomes" id="UP000188342">
    <property type="component" value="Unassembled WGS sequence"/>
</dbReference>
<dbReference type="EMBL" id="FUKQ01000047">
    <property type="protein sequence ID" value="SJN41109.1"/>
    <property type="molecule type" value="Genomic_DNA"/>
</dbReference>